<keyword evidence="6 8" id="KW-0460">Magnesium</keyword>
<keyword evidence="11" id="KW-1185">Reference proteome</keyword>
<evidence type="ECO:0000259" key="9">
    <source>
        <dbReference type="Pfam" id="PF01850"/>
    </source>
</evidence>
<evidence type="ECO:0000256" key="1">
    <source>
        <dbReference type="ARBA" id="ARBA00001946"/>
    </source>
</evidence>
<comment type="cofactor">
    <cofactor evidence="1 8">
        <name>Mg(2+)</name>
        <dbReference type="ChEBI" id="CHEBI:18420"/>
    </cofactor>
</comment>
<proteinExistence type="inferred from homology"/>
<gene>
    <name evidence="8" type="primary">vapC</name>
    <name evidence="10" type="ORF">HMPREF1318_1302</name>
</gene>
<keyword evidence="5 8" id="KW-0378">Hydrolase</keyword>
<dbReference type="SUPFAM" id="SSF88723">
    <property type="entry name" value="PIN domain-like"/>
    <property type="match status" value="1"/>
</dbReference>
<evidence type="ECO:0000256" key="8">
    <source>
        <dbReference type="HAMAP-Rule" id="MF_00265"/>
    </source>
</evidence>
<dbReference type="InterPro" id="IPR029060">
    <property type="entry name" value="PIN-like_dom_sf"/>
</dbReference>
<dbReference type="Proteomes" id="UP000002941">
    <property type="component" value="Unassembled WGS sequence"/>
</dbReference>
<dbReference type="GO" id="GO:0000287">
    <property type="term" value="F:magnesium ion binding"/>
    <property type="evidence" value="ECO:0007669"/>
    <property type="project" value="UniProtKB-UniRule"/>
</dbReference>
<dbReference type="CDD" id="cd18746">
    <property type="entry name" value="PIN_VapC4-5_FitB-like"/>
    <property type="match status" value="1"/>
</dbReference>
<dbReference type="OrthoDB" id="9804823at2"/>
<dbReference type="PANTHER" id="PTHR33653:SF1">
    <property type="entry name" value="RIBONUCLEASE VAPC2"/>
    <property type="match status" value="1"/>
</dbReference>
<feature type="binding site" evidence="8">
    <location>
        <position position="6"/>
    </location>
    <ligand>
        <name>Mg(2+)</name>
        <dbReference type="ChEBI" id="CHEBI:18420"/>
    </ligand>
</feature>
<evidence type="ECO:0000256" key="5">
    <source>
        <dbReference type="ARBA" id="ARBA00022801"/>
    </source>
</evidence>
<organism evidence="10 11">
    <name type="scientific">Actinomyces massiliensis F0489</name>
    <dbReference type="NCBI Taxonomy" id="1125718"/>
    <lineage>
        <taxon>Bacteria</taxon>
        <taxon>Bacillati</taxon>
        <taxon>Actinomycetota</taxon>
        <taxon>Actinomycetes</taxon>
        <taxon>Actinomycetales</taxon>
        <taxon>Actinomycetaceae</taxon>
        <taxon>Actinomyces</taxon>
    </lineage>
</organism>
<dbReference type="EMBL" id="AKFT01000159">
    <property type="protein sequence ID" value="EJF41390.1"/>
    <property type="molecule type" value="Genomic_DNA"/>
</dbReference>
<protein>
    <recommendedName>
        <fullName evidence="8">Ribonuclease VapC</fullName>
        <shortName evidence="8">RNase VapC</shortName>
        <ecNumber evidence="8">3.1.-.-</ecNumber>
    </recommendedName>
    <alternativeName>
        <fullName evidence="8">Toxin VapC</fullName>
    </alternativeName>
</protein>
<dbReference type="EC" id="3.1.-.-" evidence="8"/>
<dbReference type="InterPro" id="IPR022907">
    <property type="entry name" value="VapC_family"/>
</dbReference>
<feature type="binding site" evidence="8">
    <location>
        <position position="101"/>
    </location>
    <ligand>
        <name>Mg(2+)</name>
        <dbReference type="ChEBI" id="CHEBI:18420"/>
    </ligand>
</feature>
<name>J1H710_9ACTO</name>
<evidence type="ECO:0000256" key="3">
    <source>
        <dbReference type="ARBA" id="ARBA00022722"/>
    </source>
</evidence>
<keyword evidence="3 8" id="KW-0540">Nuclease</keyword>
<dbReference type="GO" id="GO:0090729">
    <property type="term" value="F:toxin activity"/>
    <property type="evidence" value="ECO:0007669"/>
    <property type="project" value="UniProtKB-KW"/>
</dbReference>
<dbReference type="InterPro" id="IPR050556">
    <property type="entry name" value="Type_II_TA_system_RNase"/>
</dbReference>
<keyword evidence="8" id="KW-0800">Toxin</keyword>
<dbReference type="PANTHER" id="PTHR33653">
    <property type="entry name" value="RIBONUCLEASE VAPC2"/>
    <property type="match status" value="1"/>
</dbReference>
<evidence type="ECO:0000256" key="6">
    <source>
        <dbReference type="ARBA" id="ARBA00022842"/>
    </source>
</evidence>
<dbReference type="AlphaFoldDB" id="J1H710"/>
<dbReference type="HAMAP" id="MF_00265">
    <property type="entry name" value="VapC_Nob1"/>
    <property type="match status" value="1"/>
</dbReference>
<dbReference type="GO" id="GO:0016787">
    <property type="term" value="F:hydrolase activity"/>
    <property type="evidence" value="ECO:0007669"/>
    <property type="project" value="UniProtKB-KW"/>
</dbReference>
<evidence type="ECO:0000313" key="11">
    <source>
        <dbReference type="Proteomes" id="UP000002941"/>
    </source>
</evidence>
<sequence length="137" mass="15302">MRYLLDTNVLSDARRQTFPELNAWLASQVRADLTISIISLLEIERGILQVERRDASAGQHLRAWLEAEIMPAFSGLILPIDVSVARTAAGLHVPDPMPEMDALIAATAIVHDLILVTHNTRDFERTGIRLLDPRRGE</sequence>
<feature type="domain" description="PIN" evidence="9">
    <location>
        <begin position="3"/>
        <end position="127"/>
    </location>
</feature>
<keyword evidence="2 8" id="KW-1277">Toxin-antitoxin system</keyword>
<evidence type="ECO:0000256" key="7">
    <source>
        <dbReference type="ARBA" id="ARBA00038093"/>
    </source>
</evidence>
<comment type="caution">
    <text evidence="10">The sequence shown here is derived from an EMBL/GenBank/DDBJ whole genome shotgun (WGS) entry which is preliminary data.</text>
</comment>
<comment type="function">
    <text evidence="8">Toxic component of a toxin-antitoxin (TA) system. An RNase.</text>
</comment>
<evidence type="ECO:0000256" key="2">
    <source>
        <dbReference type="ARBA" id="ARBA00022649"/>
    </source>
</evidence>
<dbReference type="eggNOG" id="COG1487">
    <property type="taxonomic scope" value="Bacteria"/>
</dbReference>
<keyword evidence="4 8" id="KW-0479">Metal-binding</keyword>
<dbReference type="GO" id="GO:0004540">
    <property type="term" value="F:RNA nuclease activity"/>
    <property type="evidence" value="ECO:0007669"/>
    <property type="project" value="InterPro"/>
</dbReference>
<comment type="similarity">
    <text evidence="7 8">Belongs to the PINc/VapC protein family.</text>
</comment>
<dbReference type="Gene3D" id="3.40.50.1010">
    <property type="entry name" value="5'-nuclease"/>
    <property type="match status" value="1"/>
</dbReference>
<dbReference type="Pfam" id="PF01850">
    <property type="entry name" value="PIN"/>
    <property type="match status" value="1"/>
</dbReference>
<reference evidence="10 11" key="1">
    <citation type="submission" date="2012-05" db="EMBL/GenBank/DDBJ databases">
        <authorList>
            <person name="Harkins D.M."/>
            <person name="Madupu R."/>
            <person name="Durkin A.S."/>
            <person name="Torralba M."/>
            <person name="Methe B."/>
            <person name="Sutton G.G."/>
            <person name="Nelson K.E."/>
        </authorList>
    </citation>
    <scope>NUCLEOTIDE SEQUENCE [LARGE SCALE GENOMIC DNA]</scope>
    <source>
        <strain evidence="10 11">F0489</strain>
    </source>
</reference>
<evidence type="ECO:0000313" key="10">
    <source>
        <dbReference type="EMBL" id="EJF41390.1"/>
    </source>
</evidence>
<dbReference type="InterPro" id="IPR002716">
    <property type="entry name" value="PIN_dom"/>
</dbReference>
<dbReference type="RefSeq" id="WP_008732341.1">
    <property type="nucleotide sequence ID" value="NZ_AKFT01000159.1"/>
</dbReference>
<accession>J1H710</accession>
<evidence type="ECO:0000256" key="4">
    <source>
        <dbReference type="ARBA" id="ARBA00022723"/>
    </source>
</evidence>